<name>A0A2H3BCF7_9AGAR</name>
<reference evidence="3" key="1">
    <citation type="journal article" date="2017" name="Nat. Ecol. Evol.">
        <title>Genome expansion and lineage-specific genetic innovations in the forest pathogenic fungi Armillaria.</title>
        <authorList>
            <person name="Sipos G."/>
            <person name="Prasanna A.N."/>
            <person name="Walter M.C."/>
            <person name="O'Connor E."/>
            <person name="Balint B."/>
            <person name="Krizsan K."/>
            <person name="Kiss B."/>
            <person name="Hess J."/>
            <person name="Varga T."/>
            <person name="Slot J."/>
            <person name="Riley R."/>
            <person name="Boka B."/>
            <person name="Rigling D."/>
            <person name="Barry K."/>
            <person name="Lee J."/>
            <person name="Mihaltcheva S."/>
            <person name="LaButti K."/>
            <person name="Lipzen A."/>
            <person name="Waldron R."/>
            <person name="Moloney N.M."/>
            <person name="Sperisen C."/>
            <person name="Kredics L."/>
            <person name="Vagvoelgyi C."/>
            <person name="Patrignani A."/>
            <person name="Fitzpatrick D."/>
            <person name="Nagy I."/>
            <person name="Doyle S."/>
            <person name="Anderson J.B."/>
            <person name="Grigoriev I.V."/>
            <person name="Gueldener U."/>
            <person name="Muensterkoetter M."/>
            <person name="Nagy L.G."/>
        </authorList>
    </citation>
    <scope>NUCLEOTIDE SEQUENCE [LARGE SCALE GENOMIC DNA]</scope>
    <source>
        <strain evidence="3">28-4</strain>
    </source>
</reference>
<gene>
    <name evidence="2" type="ORF">ARMSODRAFT_1021398</name>
</gene>
<feature type="compositionally biased region" description="Polar residues" evidence="1">
    <location>
        <begin position="141"/>
        <end position="165"/>
    </location>
</feature>
<feature type="compositionally biased region" description="Polar residues" evidence="1">
    <location>
        <begin position="1"/>
        <end position="16"/>
    </location>
</feature>
<feature type="compositionally biased region" description="Basic and acidic residues" evidence="1">
    <location>
        <begin position="26"/>
        <end position="38"/>
    </location>
</feature>
<feature type="region of interest" description="Disordered" evidence="1">
    <location>
        <begin position="105"/>
        <end position="191"/>
    </location>
</feature>
<evidence type="ECO:0000256" key="1">
    <source>
        <dbReference type="SAM" id="MobiDB-lite"/>
    </source>
</evidence>
<dbReference type="EMBL" id="KZ293440">
    <property type="protein sequence ID" value="PBK66594.1"/>
    <property type="molecule type" value="Genomic_DNA"/>
</dbReference>
<feature type="region of interest" description="Disordered" evidence="1">
    <location>
        <begin position="1"/>
        <end position="83"/>
    </location>
</feature>
<organism evidence="2 3">
    <name type="scientific">Armillaria solidipes</name>
    <dbReference type="NCBI Taxonomy" id="1076256"/>
    <lineage>
        <taxon>Eukaryota</taxon>
        <taxon>Fungi</taxon>
        <taxon>Dikarya</taxon>
        <taxon>Basidiomycota</taxon>
        <taxon>Agaricomycotina</taxon>
        <taxon>Agaricomycetes</taxon>
        <taxon>Agaricomycetidae</taxon>
        <taxon>Agaricales</taxon>
        <taxon>Marasmiineae</taxon>
        <taxon>Physalacriaceae</taxon>
        <taxon>Armillaria</taxon>
    </lineage>
</organism>
<accession>A0A2H3BCF7</accession>
<dbReference type="Proteomes" id="UP000218334">
    <property type="component" value="Unassembled WGS sequence"/>
</dbReference>
<evidence type="ECO:0000313" key="2">
    <source>
        <dbReference type="EMBL" id="PBK66594.1"/>
    </source>
</evidence>
<feature type="region of interest" description="Disordered" evidence="1">
    <location>
        <begin position="330"/>
        <end position="354"/>
    </location>
</feature>
<sequence length="354" mass="39258">MAASEQMNVTTGPSHQRSTATASRSSSEEFPPHREESPRNATPGPSNVPRTPDPVCPSTAEEYGWDLQTRYQSPSPPPYSPPIQTRVLVPFLTYLWMDHPHARPPTHPIHVPTGRFPSDSKDSDSDTGSETPRPSPKRAMTLSTPTALTMSGQNSPPSTDRSSVHTAPRPGNFDERTLKPVLPTSGPMPVNQWTTSSLSTGEISFLHTEPLQPLRPGSSPIETEAYTILQLGIKYTSYERELPRSSEIWKSPYMPLPWKKTTDPIWTELVTYNNFDNFHYDKGTFRGYTPDPWAPSGYTAEPYALPDPPSLLIHQIRQYGQYHSSKTSYLIGGDDHAGGSNEPPINLPQPSAEE</sequence>
<proteinExistence type="predicted"/>
<evidence type="ECO:0000313" key="3">
    <source>
        <dbReference type="Proteomes" id="UP000218334"/>
    </source>
</evidence>
<feature type="compositionally biased region" description="Polar residues" evidence="1">
    <location>
        <begin position="39"/>
        <end position="49"/>
    </location>
</feature>
<keyword evidence="3" id="KW-1185">Reference proteome</keyword>
<dbReference type="AlphaFoldDB" id="A0A2H3BCF7"/>
<protein>
    <submittedName>
        <fullName evidence="2">Uncharacterized protein</fullName>
    </submittedName>
</protein>